<evidence type="ECO:0000313" key="13">
    <source>
        <dbReference type="Proteomes" id="UP001307889"/>
    </source>
</evidence>
<evidence type="ECO:0000259" key="10">
    <source>
        <dbReference type="Pfam" id="PF06762"/>
    </source>
</evidence>
<evidence type="ECO:0000256" key="4">
    <source>
        <dbReference type="ARBA" id="ARBA00022824"/>
    </source>
</evidence>
<dbReference type="InterPro" id="IPR009613">
    <property type="entry name" value="LMF"/>
</dbReference>
<name>A0ABN7A9Q4_9HEMI</name>
<keyword evidence="5 8" id="KW-1133">Transmembrane helix</keyword>
<feature type="transmembrane region" description="Helical" evidence="8">
    <location>
        <begin position="167"/>
        <end position="186"/>
    </location>
</feature>
<dbReference type="InterPro" id="IPR057434">
    <property type="entry name" value="LMF1/2_N"/>
</dbReference>
<dbReference type="Pfam" id="PF25179">
    <property type="entry name" value="LMF1_C"/>
    <property type="match status" value="1"/>
</dbReference>
<dbReference type="InterPro" id="IPR057433">
    <property type="entry name" value="LMF1/2_C"/>
</dbReference>
<feature type="transmembrane region" description="Helical" evidence="8">
    <location>
        <begin position="627"/>
        <end position="646"/>
    </location>
</feature>
<evidence type="ECO:0000256" key="5">
    <source>
        <dbReference type="ARBA" id="ARBA00022989"/>
    </source>
</evidence>
<accession>A0ABN7A9Q4</accession>
<comment type="function">
    <text evidence="8">Involved in the maturation of specific proteins in the endoplasmic reticulum.</text>
</comment>
<reference evidence="12 13" key="1">
    <citation type="submission" date="2023-09" db="EMBL/GenBank/DDBJ databases">
        <title>Nesidiocoris tenuis whole genome shotgun sequence.</title>
        <authorList>
            <person name="Shibata T."/>
            <person name="Shimoda M."/>
            <person name="Kobayashi T."/>
            <person name="Uehara T."/>
        </authorList>
    </citation>
    <scope>NUCLEOTIDE SEQUENCE [LARGE SCALE GENOMIC DNA]</scope>
    <source>
        <strain evidence="12 13">Japan</strain>
    </source>
</reference>
<gene>
    <name evidence="12" type="ORF">NTJ_00830</name>
</gene>
<dbReference type="Pfam" id="PF06762">
    <property type="entry name" value="LMF1"/>
    <property type="match status" value="1"/>
</dbReference>
<evidence type="ECO:0000313" key="12">
    <source>
        <dbReference type="EMBL" id="BES88024.1"/>
    </source>
</evidence>
<sequence length="675" mass="76964">MTELRFTRDLFLRCVCAVFLVAFTSFYIQIPGLYGKNGILPARTQLISKGSKNDIAAQIQKKPTLLWFGKNLGIETEHLMEILSLIGIFFAFTGFVSQKCCTKPIFSALWSLYYSLYQVGQTFMWYQWDVLLLEVGFLSFLLAPWIQRSPKGKKVQTTDPVDGINLWLVRWLLFRLLFSSGVVKLTSGCPTWWGLDALSVHFQSMVLPTPLAWYAHHLPTWFLKLNTVFANFAEILLPIFFFFPLRAVRLVAFWIQIFLQVNIILTGNYNFFNYLTIALCLSLVDDEFFLGSKSGKKSGWLKTILKLIVTLSVYGGLLYATIVLYGLKLAPDHTIAAKITFTPKEFDAALGRAMPTSCVIGFLSLAFAIYKSLKSNFSQTGTTQLWKVYSFLKVVFHILAALFIFSDSLVPFSTLHPAGNSTTTKEMRYAHERLSHLHLTNAYGLFRKMTGVGGRPEVIIEGSNSMEGPWLEYHFRYKPGHVNDSLPVVAPHQPRLDWQMWFAALGTYHQNPWIMSLTYRILTGQKDVLGLMDGARNPFPEKPPKFLRANLYHYSYTPWSQKDRVTTWTKRKVGEYFPVFSKDHPPLLDYLKNLNILGDEGKEPDSPAGLAKALNELRQVFTRIEPLYLMISLLMTGFAVIFFGSLPSSGPQPSRNQQPQQQHQQTQSKGKKKKF</sequence>
<evidence type="ECO:0000256" key="3">
    <source>
        <dbReference type="ARBA" id="ARBA00022692"/>
    </source>
</evidence>
<dbReference type="PANTHER" id="PTHR14463:SF5">
    <property type="entry name" value="LIPASE MATURATION FACTOR 2"/>
    <property type="match status" value="1"/>
</dbReference>
<feature type="transmembrane region" description="Helical" evidence="8">
    <location>
        <begin position="303"/>
        <end position="327"/>
    </location>
</feature>
<protein>
    <recommendedName>
        <fullName evidence="8">Lipase maturation factor</fullName>
    </recommendedName>
</protein>
<keyword evidence="13" id="KW-1185">Reference proteome</keyword>
<comment type="subcellular location">
    <subcellularLocation>
        <location evidence="1 8">Endoplasmic reticulum membrane</location>
        <topology evidence="1 8">Multi-pass membrane protein</topology>
    </subcellularLocation>
</comment>
<organism evidence="12 13">
    <name type="scientific">Nesidiocoris tenuis</name>
    <dbReference type="NCBI Taxonomy" id="355587"/>
    <lineage>
        <taxon>Eukaryota</taxon>
        <taxon>Metazoa</taxon>
        <taxon>Ecdysozoa</taxon>
        <taxon>Arthropoda</taxon>
        <taxon>Hexapoda</taxon>
        <taxon>Insecta</taxon>
        <taxon>Pterygota</taxon>
        <taxon>Neoptera</taxon>
        <taxon>Paraneoptera</taxon>
        <taxon>Hemiptera</taxon>
        <taxon>Heteroptera</taxon>
        <taxon>Panheteroptera</taxon>
        <taxon>Cimicomorpha</taxon>
        <taxon>Miridae</taxon>
        <taxon>Dicyphina</taxon>
        <taxon>Nesidiocoris</taxon>
    </lineage>
</organism>
<keyword evidence="4 8" id="KW-0256">Endoplasmic reticulum</keyword>
<feature type="transmembrane region" description="Helical" evidence="8">
    <location>
        <begin position="10"/>
        <end position="30"/>
    </location>
</feature>
<keyword evidence="3 8" id="KW-0812">Transmembrane</keyword>
<keyword evidence="6 8" id="KW-0472">Membrane</keyword>
<keyword evidence="7" id="KW-0325">Glycoprotein</keyword>
<evidence type="ECO:0000256" key="6">
    <source>
        <dbReference type="ARBA" id="ARBA00023136"/>
    </source>
</evidence>
<evidence type="ECO:0000256" key="7">
    <source>
        <dbReference type="ARBA" id="ARBA00023180"/>
    </source>
</evidence>
<feature type="domain" description="Lipase maturation factor 1/2 C-terminal" evidence="11">
    <location>
        <begin position="439"/>
        <end position="578"/>
    </location>
</feature>
<evidence type="ECO:0000256" key="9">
    <source>
        <dbReference type="SAM" id="MobiDB-lite"/>
    </source>
</evidence>
<dbReference type="PANTHER" id="PTHR14463">
    <property type="entry name" value="LIPASE MATURATION FACTOR"/>
    <property type="match status" value="1"/>
</dbReference>
<comment type="similarity">
    <text evidence="2 8">Belongs to the lipase maturation factor family.</text>
</comment>
<feature type="transmembrane region" description="Helical" evidence="8">
    <location>
        <begin position="126"/>
        <end position="146"/>
    </location>
</feature>
<evidence type="ECO:0000259" key="11">
    <source>
        <dbReference type="Pfam" id="PF25179"/>
    </source>
</evidence>
<feature type="region of interest" description="Disordered" evidence="9">
    <location>
        <begin position="649"/>
        <end position="675"/>
    </location>
</feature>
<feature type="transmembrane region" description="Helical" evidence="8">
    <location>
        <begin position="385"/>
        <end position="405"/>
    </location>
</feature>
<feature type="domain" description="Lipase maturation factor 1/2 N-terminal" evidence="10">
    <location>
        <begin position="124"/>
        <end position="289"/>
    </location>
</feature>
<feature type="compositionally biased region" description="Low complexity" evidence="9">
    <location>
        <begin position="649"/>
        <end position="668"/>
    </location>
</feature>
<dbReference type="Proteomes" id="UP001307889">
    <property type="component" value="Chromosome 1"/>
</dbReference>
<feature type="transmembrane region" description="Helical" evidence="8">
    <location>
        <begin position="353"/>
        <end position="373"/>
    </location>
</feature>
<evidence type="ECO:0000256" key="1">
    <source>
        <dbReference type="ARBA" id="ARBA00004477"/>
    </source>
</evidence>
<dbReference type="EMBL" id="AP028909">
    <property type="protein sequence ID" value="BES88024.1"/>
    <property type="molecule type" value="Genomic_DNA"/>
</dbReference>
<evidence type="ECO:0000256" key="2">
    <source>
        <dbReference type="ARBA" id="ARBA00005512"/>
    </source>
</evidence>
<proteinExistence type="inferred from homology"/>
<evidence type="ECO:0000256" key="8">
    <source>
        <dbReference type="RuleBase" id="RU361229"/>
    </source>
</evidence>